<keyword evidence="1" id="KW-1015">Disulfide bond</keyword>
<evidence type="ECO:0000313" key="4">
    <source>
        <dbReference type="EMBL" id="MDV2884187.1"/>
    </source>
</evidence>
<dbReference type="PROSITE" id="PS00194">
    <property type="entry name" value="THIOREDOXIN_1"/>
    <property type="match status" value="1"/>
</dbReference>
<protein>
    <submittedName>
        <fullName evidence="4">TlpA disulfide reductase family protein</fullName>
    </submittedName>
</protein>
<dbReference type="PROSITE" id="PS51352">
    <property type="entry name" value="THIOREDOXIN_2"/>
    <property type="match status" value="1"/>
</dbReference>
<dbReference type="InterPro" id="IPR017937">
    <property type="entry name" value="Thioredoxin_CS"/>
</dbReference>
<dbReference type="PANTHER" id="PTHR42852:SF17">
    <property type="entry name" value="THIOREDOXIN-LIKE PROTEIN HI_1115"/>
    <property type="match status" value="1"/>
</dbReference>
<dbReference type="Gene3D" id="3.40.30.10">
    <property type="entry name" value="Glutaredoxin"/>
    <property type="match status" value="1"/>
</dbReference>
<comment type="caution">
    <text evidence="4">The sequence shown here is derived from an EMBL/GenBank/DDBJ whole genome shotgun (WGS) entry which is preliminary data.</text>
</comment>
<evidence type="ECO:0000313" key="5">
    <source>
        <dbReference type="Proteomes" id="UP001285636"/>
    </source>
</evidence>
<dbReference type="AlphaFoldDB" id="A0AAJ2KSL8"/>
<feature type="signal peptide" evidence="2">
    <location>
        <begin position="1"/>
        <end position="23"/>
    </location>
</feature>
<keyword evidence="2" id="KW-0732">Signal</keyword>
<dbReference type="RefSeq" id="WP_323465858.1">
    <property type="nucleotide sequence ID" value="NZ_CP144224.1"/>
</dbReference>
<evidence type="ECO:0000259" key="3">
    <source>
        <dbReference type="PROSITE" id="PS51352"/>
    </source>
</evidence>
<dbReference type="Proteomes" id="UP001285636">
    <property type="component" value="Unassembled WGS sequence"/>
</dbReference>
<proteinExistence type="predicted"/>
<dbReference type="EMBL" id="JAWJAY010000001">
    <property type="protein sequence ID" value="MDV2884187.1"/>
    <property type="molecule type" value="Genomic_DNA"/>
</dbReference>
<evidence type="ECO:0000256" key="1">
    <source>
        <dbReference type="ARBA" id="ARBA00023157"/>
    </source>
</evidence>
<dbReference type="InterPro" id="IPR050553">
    <property type="entry name" value="Thioredoxin_ResA/DsbE_sf"/>
</dbReference>
<feature type="domain" description="Thioredoxin" evidence="3">
    <location>
        <begin position="31"/>
        <end position="171"/>
    </location>
</feature>
<dbReference type="GO" id="GO:0016209">
    <property type="term" value="F:antioxidant activity"/>
    <property type="evidence" value="ECO:0007669"/>
    <property type="project" value="InterPro"/>
</dbReference>
<dbReference type="Pfam" id="PF00578">
    <property type="entry name" value="AhpC-TSA"/>
    <property type="match status" value="1"/>
</dbReference>
<dbReference type="CDD" id="cd02966">
    <property type="entry name" value="TlpA_like_family"/>
    <property type="match status" value="1"/>
</dbReference>
<organism evidence="4 5">
    <name type="scientific">Alkalihalophilus pseudofirmus</name>
    <name type="common">Bacillus pseudofirmus</name>
    <dbReference type="NCBI Taxonomy" id="79885"/>
    <lineage>
        <taxon>Bacteria</taxon>
        <taxon>Bacillati</taxon>
        <taxon>Bacillota</taxon>
        <taxon>Bacilli</taxon>
        <taxon>Bacillales</taxon>
        <taxon>Bacillaceae</taxon>
        <taxon>Alkalihalophilus</taxon>
    </lineage>
</organism>
<dbReference type="SUPFAM" id="SSF52833">
    <property type="entry name" value="Thioredoxin-like"/>
    <property type="match status" value="1"/>
</dbReference>
<dbReference type="GO" id="GO:0016491">
    <property type="term" value="F:oxidoreductase activity"/>
    <property type="evidence" value="ECO:0007669"/>
    <property type="project" value="InterPro"/>
</dbReference>
<accession>A0AAJ2KSL8</accession>
<dbReference type="InterPro" id="IPR036249">
    <property type="entry name" value="Thioredoxin-like_sf"/>
</dbReference>
<reference evidence="4" key="1">
    <citation type="submission" date="2023-10" db="EMBL/GenBank/DDBJ databases">
        <title>Screening of Alkalihalophilus pseudofirmusBZ-TG-HK211 and Its Alleviation of Salt Stress on Rapeseed Growth.</title>
        <authorList>
            <person name="Zhao B."/>
            <person name="Guo T."/>
        </authorList>
    </citation>
    <scope>NUCLEOTIDE SEQUENCE</scope>
    <source>
        <strain evidence="4">BZ-TG-HK211</strain>
    </source>
</reference>
<name>A0AAJ2KSL8_ALKPS</name>
<evidence type="ECO:0000256" key="2">
    <source>
        <dbReference type="SAM" id="SignalP"/>
    </source>
</evidence>
<dbReference type="PANTHER" id="PTHR42852">
    <property type="entry name" value="THIOL:DISULFIDE INTERCHANGE PROTEIN DSBE"/>
    <property type="match status" value="1"/>
</dbReference>
<sequence>MKRKRTFLVLAIACILAVVTVVTMDRQEVGNEVGMVAEDFELPTYQGGQESFNQYEGQVVILNMWASWCEPCRDEMPDFMELQQDYHQEGLDIVTVNMQTYERTLNDAPEFIEEMNLTLPVFFDEDGVVSDRYGIRVLPTTFIIDREGVIAHVIPGEVNYERLEELIKPLL</sequence>
<dbReference type="InterPro" id="IPR013766">
    <property type="entry name" value="Thioredoxin_domain"/>
</dbReference>
<dbReference type="InterPro" id="IPR000866">
    <property type="entry name" value="AhpC/TSA"/>
</dbReference>
<feature type="chain" id="PRO_5042571041" evidence="2">
    <location>
        <begin position="24"/>
        <end position="171"/>
    </location>
</feature>
<gene>
    <name evidence="4" type="ORF">RYX45_03285</name>
</gene>